<evidence type="ECO:0000313" key="2">
    <source>
        <dbReference type="Proteomes" id="UP001058461"/>
    </source>
</evidence>
<gene>
    <name evidence="1" type="ORF">KDW95_01965</name>
</gene>
<proteinExistence type="predicted"/>
<evidence type="ECO:0008006" key="3">
    <source>
        <dbReference type="Google" id="ProtNLM"/>
    </source>
</evidence>
<evidence type="ECO:0000313" key="1">
    <source>
        <dbReference type="EMBL" id="UTW12474.1"/>
    </source>
</evidence>
<accession>A0ABY5HK29</accession>
<reference evidence="1" key="1">
    <citation type="submission" date="2021-04" db="EMBL/GenBank/DDBJ databases">
        <title>Oceanospirillales bacteria with DddD are important DMSP degraders in coastal seawater.</title>
        <authorList>
            <person name="Liu J."/>
        </authorList>
    </citation>
    <scope>NUCLEOTIDE SEQUENCE</scope>
    <source>
        <strain evidence="1">D13-1</strain>
    </source>
</reference>
<dbReference type="EMBL" id="CP073347">
    <property type="protein sequence ID" value="UTW12474.1"/>
    <property type="molecule type" value="Genomic_DNA"/>
</dbReference>
<dbReference type="Proteomes" id="UP001058461">
    <property type="component" value="Chromosome"/>
</dbReference>
<keyword evidence="2" id="KW-1185">Reference proteome</keyword>
<name>A0ABY5HK29_9GAMM</name>
<dbReference type="RefSeq" id="WP_255854561.1">
    <property type="nucleotide sequence ID" value="NZ_CP073347.1"/>
</dbReference>
<sequence length="267" mass="29120">MQRLLLIVTIALAMTAIWLFFAPQDPAEAPRPVISDVERQQARSHIEQLTADADQPIAIGQASSFVNASQLLLLPESQVLADNVELEMALGPELIDAAAATAYAVDVRPSITRTDSDRSQQAPSSGTLPQLAGQVTLQELLSNPELANGKIFYIHAVNEFDKDGLWGILNSGLINSFAQGLELPQAGGSIQVSIPEDADERLGDRSSSFLGKVLDDKVRETYIYNYQQGLLGQDPNLILPGQQLVVVTFSEDELVQIYHHFMSQRSP</sequence>
<protein>
    <recommendedName>
        <fullName evidence="3">Pilus assembly protein CpaB</fullName>
    </recommendedName>
</protein>
<organism evidence="1 2">
    <name type="scientific">Marinobacterium rhizophilum</name>
    <dbReference type="NCBI Taxonomy" id="420402"/>
    <lineage>
        <taxon>Bacteria</taxon>
        <taxon>Pseudomonadati</taxon>
        <taxon>Pseudomonadota</taxon>
        <taxon>Gammaproteobacteria</taxon>
        <taxon>Oceanospirillales</taxon>
        <taxon>Oceanospirillaceae</taxon>
        <taxon>Marinobacterium</taxon>
    </lineage>
</organism>